<comment type="caution">
    <text evidence="6">The sequence shown here is derived from an EMBL/GenBank/DDBJ whole genome shotgun (WGS) entry which is preliminary data.</text>
</comment>
<keyword evidence="7" id="KW-1185">Reference proteome</keyword>
<organism evidence="6 7">
    <name type="scientific">Lacinutrix iliipiscaria</name>
    <dbReference type="NCBI Taxonomy" id="1230532"/>
    <lineage>
        <taxon>Bacteria</taxon>
        <taxon>Pseudomonadati</taxon>
        <taxon>Bacteroidota</taxon>
        <taxon>Flavobacteriia</taxon>
        <taxon>Flavobacteriales</taxon>
        <taxon>Flavobacteriaceae</taxon>
        <taxon>Lacinutrix</taxon>
    </lineage>
</organism>
<proteinExistence type="predicted"/>
<dbReference type="RefSeq" id="WP_183485903.1">
    <property type="nucleotide sequence ID" value="NZ_JBHUOV010000001.1"/>
</dbReference>
<dbReference type="PANTHER" id="PTHR47566">
    <property type="match status" value="1"/>
</dbReference>
<evidence type="ECO:0000256" key="2">
    <source>
        <dbReference type="ARBA" id="ARBA00022729"/>
    </source>
</evidence>
<dbReference type="Proteomes" id="UP001597533">
    <property type="component" value="Unassembled WGS sequence"/>
</dbReference>
<evidence type="ECO:0000313" key="6">
    <source>
        <dbReference type="EMBL" id="MFD2822753.1"/>
    </source>
</evidence>
<dbReference type="EMBL" id="JBHUOV010000001">
    <property type="protein sequence ID" value="MFD2822753.1"/>
    <property type="molecule type" value="Genomic_DNA"/>
</dbReference>
<dbReference type="PANTHER" id="PTHR47566:SF1">
    <property type="entry name" value="PROTEIN NUD1"/>
    <property type="match status" value="1"/>
</dbReference>
<dbReference type="PROSITE" id="PS51450">
    <property type="entry name" value="LRR"/>
    <property type="match status" value="1"/>
</dbReference>
<dbReference type="InterPro" id="IPR026444">
    <property type="entry name" value="Secre_tail"/>
</dbReference>
<dbReference type="Gene3D" id="3.80.10.10">
    <property type="entry name" value="Ribonuclease Inhibitor"/>
    <property type="match status" value="2"/>
</dbReference>
<dbReference type="Pfam" id="PF18962">
    <property type="entry name" value="Por_Secre_tail"/>
    <property type="match status" value="1"/>
</dbReference>
<sequence length="733" mass="81690">MKKTYLLKLFVLLFTSNFSYAQFTAIPDANFEQALVDLGIDDVMDGQVFLINTYSVTTLDVANKEITNLTGINAFYSLEYLDISHNNLTTVDLSSLPNLQTLRATNMNLESLDVSANTNLTELFCYTNDITNLVLSSSLVYLNASYNDLTTIDLSPCALLEDVQIGFNNLEVIDVSQNPLLLLLTASNNTITSVDISNNLGLENLRLQHNPLVNIDPSANSNLKVLRLGNTAITDLDVTNNSQLSTLYIPNNPQFTSSLDVSQNTLLTDFYATGTPLSCVQVENLTNALNNVDIYQWWEIDEMSTYSDDCFDTIAIPDPNFEQALIDQGFDDVIDGMVFRYIIHEVTHLFLTNYNIDDLTGIEAFKSLNFLQASGNNLTSIDLSQNIDLIVLNLDNNQLQTLDISENAELEELRCANNNLTTLDVSANTSLELLLCHSNAITELVVPSSIVEIFGYDNQLDNLDIEHCIDLEFLALSNNMLTQLDLQNNVNLEILFLENNLLNELDVSNNINLLSLNASYNSISEIFLENCLLLEELRFYNSTLEAIDVSNNTNLEMLHVSSNNLATIDVSQNVALQYFLAQLNPNLGEELDLSNNPTLTTVNLTDTNVSCIKVTDEVAATNNEGLYTYWLIPDSAMYTETTCDVLSVEHVIADADMAIFPNPASDYLNITISNSAYSESISRIQIIEITGKIVFNANNFIERINLQSMAQGLYILQIQSSRYATETRKIIIK</sequence>
<keyword evidence="3" id="KW-0677">Repeat</keyword>
<feature type="chain" id="PRO_5046794454" evidence="4">
    <location>
        <begin position="22"/>
        <end position="733"/>
    </location>
</feature>
<evidence type="ECO:0000259" key="5">
    <source>
        <dbReference type="Pfam" id="PF18962"/>
    </source>
</evidence>
<dbReference type="SUPFAM" id="SSF52058">
    <property type="entry name" value="L domain-like"/>
    <property type="match status" value="2"/>
</dbReference>
<dbReference type="InterPro" id="IPR032675">
    <property type="entry name" value="LRR_dom_sf"/>
</dbReference>
<name>A0ABW5WJ48_9FLAO</name>
<feature type="signal peptide" evidence="4">
    <location>
        <begin position="1"/>
        <end position="21"/>
    </location>
</feature>
<feature type="domain" description="Secretion system C-terminal sorting" evidence="5">
    <location>
        <begin position="659"/>
        <end position="732"/>
    </location>
</feature>
<evidence type="ECO:0000256" key="4">
    <source>
        <dbReference type="SAM" id="SignalP"/>
    </source>
</evidence>
<evidence type="ECO:0000256" key="3">
    <source>
        <dbReference type="ARBA" id="ARBA00022737"/>
    </source>
</evidence>
<gene>
    <name evidence="6" type="ORF">ACFS5M_03670</name>
</gene>
<protein>
    <submittedName>
        <fullName evidence="6">T9SS type A sorting domain-containing protein</fullName>
    </submittedName>
</protein>
<evidence type="ECO:0000256" key="1">
    <source>
        <dbReference type="ARBA" id="ARBA00022614"/>
    </source>
</evidence>
<reference evidence="7" key="1">
    <citation type="journal article" date="2019" name="Int. J. Syst. Evol. Microbiol.">
        <title>The Global Catalogue of Microorganisms (GCM) 10K type strain sequencing project: providing services to taxonomists for standard genome sequencing and annotation.</title>
        <authorList>
            <consortium name="The Broad Institute Genomics Platform"/>
            <consortium name="The Broad Institute Genome Sequencing Center for Infectious Disease"/>
            <person name="Wu L."/>
            <person name="Ma J."/>
        </authorList>
    </citation>
    <scope>NUCLEOTIDE SEQUENCE [LARGE SCALE GENOMIC DNA]</scope>
    <source>
        <strain evidence="7">KCTC 32141</strain>
    </source>
</reference>
<accession>A0ABW5WJ48</accession>
<keyword evidence="1" id="KW-0433">Leucine-rich repeat</keyword>
<dbReference type="NCBIfam" id="TIGR04183">
    <property type="entry name" value="Por_Secre_tail"/>
    <property type="match status" value="1"/>
</dbReference>
<dbReference type="InterPro" id="IPR052574">
    <property type="entry name" value="CDIRP"/>
</dbReference>
<evidence type="ECO:0000313" key="7">
    <source>
        <dbReference type="Proteomes" id="UP001597533"/>
    </source>
</evidence>
<dbReference type="InterPro" id="IPR001611">
    <property type="entry name" value="Leu-rich_rpt"/>
</dbReference>
<keyword evidence="2 4" id="KW-0732">Signal</keyword>